<reference evidence="3" key="1">
    <citation type="submission" date="2025-08" db="UniProtKB">
        <authorList>
            <consortium name="RefSeq"/>
        </authorList>
    </citation>
    <scope>IDENTIFICATION</scope>
    <source>
        <tissue evidence="3">Spleen</tissue>
    </source>
</reference>
<accession>A0A9B0WNB0</accession>
<evidence type="ECO:0000313" key="3">
    <source>
        <dbReference type="RefSeq" id="XP_006861152.1"/>
    </source>
</evidence>
<dbReference type="GO" id="GO:0097228">
    <property type="term" value="C:sperm principal piece"/>
    <property type="evidence" value="ECO:0007669"/>
    <property type="project" value="TreeGrafter"/>
</dbReference>
<dbReference type="GO" id="GO:0036128">
    <property type="term" value="C:CatSper complex"/>
    <property type="evidence" value="ECO:0007669"/>
    <property type="project" value="InterPro"/>
</dbReference>
<evidence type="ECO:0000313" key="2">
    <source>
        <dbReference type="Proteomes" id="UP000504623"/>
    </source>
</evidence>
<dbReference type="PANTHER" id="PTHR42155:SF1">
    <property type="entry name" value="CATION CHANNEL SPERM-ASSOCIATED AUXILIARY SUBUNIT ZETA"/>
    <property type="match status" value="1"/>
</dbReference>
<feature type="region of interest" description="Disordered" evidence="1">
    <location>
        <begin position="404"/>
        <end position="431"/>
    </location>
</feature>
<dbReference type="GO" id="GO:0048240">
    <property type="term" value="P:sperm capacitation"/>
    <property type="evidence" value="ECO:0007669"/>
    <property type="project" value="InterPro"/>
</dbReference>
<dbReference type="AlphaFoldDB" id="A0A9B0WNB0"/>
<organism evidence="2 3">
    <name type="scientific">Chrysochloris asiatica</name>
    <name type="common">Cape golden mole</name>
    <dbReference type="NCBI Taxonomy" id="185453"/>
    <lineage>
        <taxon>Eukaryota</taxon>
        <taxon>Metazoa</taxon>
        <taxon>Chordata</taxon>
        <taxon>Craniata</taxon>
        <taxon>Vertebrata</taxon>
        <taxon>Euteleostomi</taxon>
        <taxon>Mammalia</taxon>
        <taxon>Eutheria</taxon>
        <taxon>Afrotheria</taxon>
        <taxon>Chrysochloridae</taxon>
        <taxon>Chrysochlorinae</taxon>
        <taxon>Chrysochloris</taxon>
    </lineage>
</organism>
<feature type="region of interest" description="Disordered" evidence="1">
    <location>
        <begin position="1"/>
        <end position="24"/>
    </location>
</feature>
<protein>
    <submittedName>
        <fullName evidence="3">Uncharacterized protein LOC102828133</fullName>
    </submittedName>
</protein>
<dbReference type="RefSeq" id="XP_006861152.1">
    <property type="nucleotide sequence ID" value="XM_006861090.1"/>
</dbReference>
<keyword evidence="2" id="KW-1185">Reference proteome</keyword>
<dbReference type="InterPro" id="IPR039019">
    <property type="entry name" value="CATSPERZ"/>
</dbReference>
<feature type="compositionally biased region" description="Basic residues" evidence="1">
    <location>
        <begin position="265"/>
        <end position="274"/>
    </location>
</feature>
<feature type="compositionally biased region" description="Acidic residues" evidence="1">
    <location>
        <begin position="1"/>
        <end position="10"/>
    </location>
</feature>
<feature type="compositionally biased region" description="Low complexity" evidence="1">
    <location>
        <begin position="248"/>
        <end position="260"/>
    </location>
</feature>
<dbReference type="GeneID" id="102828133"/>
<dbReference type="PANTHER" id="PTHR42155">
    <property type="entry name" value="CATION CHANNEL SPERM-ASSOCIATED PROTEIN SUBUNIT ZETA"/>
    <property type="match status" value="1"/>
</dbReference>
<dbReference type="Proteomes" id="UP000504623">
    <property type="component" value="Unplaced"/>
</dbReference>
<name>A0A9B0WNB0_CHRAS</name>
<evidence type="ECO:0000256" key="1">
    <source>
        <dbReference type="SAM" id="MobiDB-lite"/>
    </source>
</evidence>
<feature type="region of interest" description="Disordered" evidence="1">
    <location>
        <begin position="248"/>
        <end position="352"/>
    </location>
</feature>
<gene>
    <name evidence="3" type="primary">LOC102828133</name>
</gene>
<sequence>MEENSSEESLESLAHLSLDRPRQQSDVRNLWTTATLSQSQLVPPSNVSEYSETGVDLDTPEWIAEERRVSLTGDHSLNQESEKSSSVSSFTLTNQTPHVAYWAEQQNRLPLPLTELMENEALEILTKALQSYRSGIGWDHFLTKELQRNIDGLKKRRNKRMLYVSEPKPTPERAESEPERNKRVYEWSVSQCVAARVRRTQGAPPSPVTFRRSYSLRRSATPPTPPPRLSRMQVRLCYSEAAGIGRRAPPPALHAHGGPASAVSWRKRSRKRPRCPFVSYKPPAAPPSEGTRRGGAARPEEAAEDGPPADSGLPRRSGPLGPHDCPPAQPEPQVRGRRGAPPGAGGARGHVRARRGAGVLARLGLGLDPVESQEGLGSGQGPASGSWWAGLSLWFRARSGWGLRSSPRTGSRPVPGTSRGPRGELEWKMGRFQVGPGALRTTWGR</sequence>
<dbReference type="GO" id="GO:0030317">
    <property type="term" value="P:flagellated sperm motility"/>
    <property type="evidence" value="ECO:0007669"/>
    <property type="project" value="InterPro"/>
</dbReference>
<dbReference type="OrthoDB" id="9451709at2759"/>
<feature type="region of interest" description="Disordered" evidence="1">
    <location>
        <begin position="199"/>
        <end position="233"/>
    </location>
</feature>
<proteinExistence type="predicted"/>